<evidence type="ECO:0000256" key="2">
    <source>
        <dbReference type="ARBA" id="ARBA00022527"/>
    </source>
</evidence>
<dbReference type="PANTHER" id="PTHR47634:SF9">
    <property type="entry name" value="PROTEIN KINASE DOMAIN-CONTAINING PROTEIN-RELATED"/>
    <property type="match status" value="1"/>
</dbReference>
<dbReference type="FunFam" id="3.30.200.20:FF:000076">
    <property type="entry name" value="CMGC/SRPK protein kinase"/>
    <property type="match status" value="1"/>
</dbReference>
<feature type="compositionally biased region" description="Basic and acidic residues" evidence="10">
    <location>
        <begin position="508"/>
        <end position="533"/>
    </location>
</feature>
<name>A0A6A1WQ00_9ROSI</name>
<evidence type="ECO:0000256" key="10">
    <source>
        <dbReference type="SAM" id="MobiDB-lite"/>
    </source>
</evidence>
<feature type="domain" description="Protein kinase" evidence="11">
    <location>
        <begin position="44"/>
        <end position="485"/>
    </location>
</feature>
<dbReference type="FunFam" id="1.10.510.10:FF:000339">
    <property type="entry name" value="Serine/threonine-protein kinase SRPK-like protein"/>
    <property type="match status" value="1"/>
</dbReference>
<protein>
    <recommendedName>
        <fullName evidence="1">non-specific serine/threonine protein kinase</fullName>
        <ecNumber evidence="1">2.7.11.1</ecNumber>
    </recommendedName>
</protein>
<dbReference type="InterPro" id="IPR011009">
    <property type="entry name" value="Kinase-like_dom_sf"/>
</dbReference>
<dbReference type="PROSITE" id="PS50011">
    <property type="entry name" value="PROTEIN_KINASE_DOM"/>
    <property type="match status" value="1"/>
</dbReference>
<feature type="compositionally biased region" description="Basic residues" evidence="10">
    <location>
        <begin position="229"/>
        <end position="242"/>
    </location>
</feature>
<keyword evidence="3" id="KW-0808">Transferase</keyword>
<feature type="compositionally biased region" description="Basic residues" evidence="10">
    <location>
        <begin position="302"/>
        <end position="313"/>
    </location>
</feature>
<dbReference type="GO" id="GO:0050684">
    <property type="term" value="P:regulation of mRNA processing"/>
    <property type="evidence" value="ECO:0007669"/>
    <property type="project" value="TreeGrafter"/>
</dbReference>
<comment type="catalytic activity">
    <reaction evidence="7">
        <text>L-threonyl-[protein] + ATP = O-phospho-L-threonyl-[protein] + ADP + H(+)</text>
        <dbReference type="Rhea" id="RHEA:46608"/>
        <dbReference type="Rhea" id="RHEA-COMP:11060"/>
        <dbReference type="Rhea" id="RHEA-COMP:11605"/>
        <dbReference type="ChEBI" id="CHEBI:15378"/>
        <dbReference type="ChEBI" id="CHEBI:30013"/>
        <dbReference type="ChEBI" id="CHEBI:30616"/>
        <dbReference type="ChEBI" id="CHEBI:61977"/>
        <dbReference type="ChEBI" id="CHEBI:456216"/>
        <dbReference type="EC" id="2.7.11.1"/>
    </reaction>
</comment>
<dbReference type="GO" id="GO:0000245">
    <property type="term" value="P:spliceosomal complex assembly"/>
    <property type="evidence" value="ECO:0007669"/>
    <property type="project" value="TreeGrafter"/>
</dbReference>
<dbReference type="PROSITE" id="PS00108">
    <property type="entry name" value="PROTEIN_KINASE_ST"/>
    <property type="match status" value="1"/>
</dbReference>
<evidence type="ECO:0000259" key="11">
    <source>
        <dbReference type="PROSITE" id="PS50011"/>
    </source>
</evidence>
<evidence type="ECO:0000256" key="3">
    <source>
        <dbReference type="ARBA" id="ARBA00022679"/>
    </source>
</evidence>
<keyword evidence="6 9" id="KW-0067">ATP-binding</keyword>
<feature type="region of interest" description="Disordered" evidence="10">
    <location>
        <begin position="1"/>
        <end position="23"/>
    </location>
</feature>
<feature type="binding site" evidence="9">
    <location>
        <position position="73"/>
    </location>
    <ligand>
        <name>ATP</name>
        <dbReference type="ChEBI" id="CHEBI:30616"/>
    </ligand>
</feature>
<dbReference type="EMBL" id="RXIC02000019">
    <property type="protein sequence ID" value="KAB1227349.1"/>
    <property type="molecule type" value="Genomic_DNA"/>
</dbReference>
<dbReference type="Gene3D" id="1.10.510.10">
    <property type="entry name" value="Transferase(Phosphotransferase) domain 1"/>
    <property type="match status" value="1"/>
</dbReference>
<dbReference type="Pfam" id="PF00069">
    <property type="entry name" value="Pkinase"/>
    <property type="match status" value="2"/>
</dbReference>
<dbReference type="InterPro" id="IPR017441">
    <property type="entry name" value="Protein_kinase_ATP_BS"/>
</dbReference>
<feature type="region of interest" description="Disordered" evidence="10">
    <location>
        <begin position="195"/>
        <end position="313"/>
    </location>
</feature>
<dbReference type="InterPro" id="IPR000719">
    <property type="entry name" value="Prot_kinase_dom"/>
</dbReference>
<keyword evidence="2" id="KW-0723">Serine/threonine-protein kinase</keyword>
<dbReference type="Proteomes" id="UP000516437">
    <property type="component" value="Chromosome 1"/>
</dbReference>
<evidence type="ECO:0000256" key="6">
    <source>
        <dbReference type="ARBA" id="ARBA00022840"/>
    </source>
</evidence>
<dbReference type="InterPro" id="IPR051334">
    <property type="entry name" value="SRPK"/>
</dbReference>
<reference evidence="12 13" key="1">
    <citation type="journal article" date="2019" name="Plant Biotechnol. J.">
        <title>The red bayberry genome and genetic basis of sex determination.</title>
        <authorList>
            <person name="Jia H.M."/>
            <person name="Jia H.J."/>
            <person name="Cai Q.L."/>
            <person name="Wang Y."/>
            <person name="Zhao H.B."/>
            <person name="Yang W.F."/>
            <person name="Wang G.Y."/>
            <person name="Li Y.H."/>
            <person name="Zhan D.L."/>
            <person name="Shen Y.T."/>
            <person name="Niu Q.F."/>
            <person name="Chang L."/>
            <person name="Qiu J."/>
            <person name="Zhao L."/>
            <person name="Xie H.B."/>
            <person name="Fu W.Y."/>
            <person name="Jin J."/>
            <person name="Li X.W."/>
            <person name="Jiao Y."/>
            <person name="Zhou C.C."/>
            <person name="Tu T."/>
            <person name="Chai C.Y."/>
            <person name="Gao J.L."/>
            <person name="Fan L.J."/>
            <person name="van de Weg E."/>
            <person name="Wang J.Y."/>
            <person name="Gao Z.S."/>
        </authorList>
    </citation>
    <scope>NUCLEOTIDE SEQUENCE [LARGE SCALE GENOMIC DNA]</scope>
    <source>
        <tissue evidence="12">Leaves</tissue>
    </source>
</reference>
<keyword evidence="4 9" id="KW-0547">Nucleotide-binding</keyword>
<dbReference type="InterPro" id="IPR008271">
    <property type="entry name" value="Ser/Thr_kinase_AS"/>
</dbReference>
<keyword evidence="13" id="KW-1185">Reference proteome</keyword>
<accession>A0A6A1WQ00</accession>
<sequence length="560" mass="63132">MAENRNKDRSEASDYTSDDEGTEDYRRGGYHAVRLGDAFKNGCYVVQSKLGWGHFSTVWLAWDTQRLRYVALKIQKSAQHYTEAAMDEIKILKQLAEGDPLDKKCVVKLLDHFKHSGPNGQHVCMVFEYLGDNLLTLIKYSDYRGVPLNKVKEICHQVLVGLDYLHRELLVIHTDLKPENVLLLSLIDPSKDPRISGAPLIPPISKNKSMSEPGASKDTTSLNGDLTKNQKKKIRKKAKKAAHGCMGKETPEENESNSKTTGHEDSGANMTLDGDSFEEQTSKSAIKDESTKGNETKDAHHGNHGHRRGSRSTRQKLLAAVDCRCKLVDFGNACWTYKQFTSDIQTRQYRCPEVILGSKYSTSADLWSFACICFELATGDVLFDPHSADNFDRDEDHLALMMELLGMMPRKVALSGRYSRDYFNRHGDLRHIRRLRFWPLNKVLQEKYDFSEQDASDMADFLVPMLDFVPEKRPTAAQCLSHPWISTGPRLLQPSVFVIEPEGTHNSVSEEKKSTDDSVSEKKKNENEDREAMEVGVGNMAIDVDSKAAKESQLLPSSPK</sequence>
<dbReference type="GO" id="GO:0005524">
    <property type="term" value="F:ATP binding"/>
    <property type="evidence" value="ECO:0007669"/>
    <property type="project" value="UniProtKB-UniRule"/>
</dbReference>
<dbReference type="SMART" id="SM00220">
    <property type="entry name" value="S_TKc"/>
    <property type="match status" value="1"/>
</dbReference>
<evidence type="ECO:0000256" key="1">
    <source>
        <dbReference type="ARBA" id="ARBA00012513"/>
    </source>
</evidence>
<evidence type="ECO:0000256" key="4">
    <source>
        <dbReference type="ARBA" id="ARBA00022741"/>
    </source>
</evidence>
<comment type="catalytic activity">
    <reaction evidence="8">
        <text>L-seryl-[protein] + ATP = O-phospho-L-seryl-[protein] + ADP + H(+)</text>
        <dbReference type="Rhea" id="RHEA:17989"/>
        <dbReference type="Rhea" id="RHEA-COMP:9863"/>
        <dbReference type="Rhea" id="RHEA-COMP:11604"/>
        <dbReference type="ChEBI" id="CHEBI:15378"/>
        <dbReference type="ChEBI" id="CHEBI:29999"/>
        <dbReference type="ChEBI" id="CHEBI:30616"/>
        <dbReference type="ChEBI" id="CHEBI:83421"/>
        <dbReference type="ChEBI" id="CHEBI:456216"/>
        <dbReference type="EC" id="2.7.11.1"/>
    </reaction>
</comment>
<evidence type="ECO:0000256" key="5">
    <source>
        <dbReference type="ARBA" id="ARBA00022777"/>
    </source>
</evidence>
<evidence type="ECO:0000256" key="8">
    <source>
        <dbReference type="ARBA" id="ARBA00048679"/>
    </source>
</evidence>
<comment type="caution">
    <text evidence="12">The sequence shown here is derived from an EMBL/GenBank/DDBJ whole genome shotgun (WGS) entry which is preliminary data.</text>
</comment>
<dbReference type="OrthoDB" id="2649at2759"/>
<feature type="compositionally biased region" description="Basic and acidic residues" evidence="10">
    <location>
        <begin position="285"/>
        <end position="301"/>
    </location>
</feature>
<evidence type="ECO:0000313" key="13">
    <source>
        <dbReference type="Proteomes" id="UP000516437"/>
    </source>
</evidence>
<feature type="region of interest" description="Disordered" evidence="10">
    <location>
        <begin position="502"/>
        <end position="538"/>
    </location>
</feature>
<dbReference type="SUPFAM" id="SSF56112">
    <property type="entry name" value="Protein kinase-like (PK-like)"/>
    <property type="match status" value="1"/>
</dbReference>
<evidence type="ECO:0000256" key="7">
    <source>
        <dbReference type="ARBA" id="ARBA00047899"/>
    </source>
</evidence>
<dbReference type="PROSITE" id="PS00107">
    <property type="entry name" value="PROTEIN_KINASE_ATP"/>
    <property type="match status" value="1"/>
</dbReference>
<evidence type="ECO:0000256" key="9">
    <source>
        <dbReference type="PROSITE-ProRule" id="PRU10141"/>
    </source>
</evidence>
<dbReference type="Gene3D" id="3.30.200.20">
    <property type="entry name" value="Phosphorylase Kinase, domain 1"/>
    <property type="match status" value="1"/>
</dbReference>
<feature type="compositionally biased region" description="Basic and acidic residues" evidence="10">
    <location>
        <begin position="1"/>
        <end position="12"/>
    </location>
</feature>
<dbReference type="PANTHER" id="PTHR47634">
    <property type="entry name" value="PROTEIN KINASE DOMAIN-CONTAINING PROTEIN-RELATED"/>
    <property type="match status" value="1"/>
</dbReference>
<proteinExistence type="predicted"/>
<dbReference type="AlphaFoldDB" id="A0A6A1WQ00"/>
<keyword evidence="5 12" id="KW-0418">Kinase</keyword>
<dbReference type="EC" id="2.7.11.1" evidence="1"/>
<feature type="compositionally biased region" description="Polar residues" evidence="10">
    <location>
        <begin position="217"/>
        <end position="227"/>
    </location>
</feature>
<dbReference type="CDD" id="cd14136">
    <property type="entry name" value="STKc_SRPK"/>
    <property type="match status" value="1"/>
</dbReference>
<evidence type="ECO:0000313" key="12">
    <source>
        <dbReference type="EMBL" id="KAB1227349.1"/>
    </source>
</evidence>
<dbReference type="GO" id="GO:0004674">
    <property type="term" value="F:protein serine/threonine kinase activity"/>
    <property type="evidence" value="ECO:0007669"/>
    <property type="project" value="UniProtKB-KW"/>
</dbReference>
<organism evidence="12 13">
    <name type="scientific">Morella rubra</name>
    <name type="common">Chinese bayberry</name>
    <dbReference type="NCBI Taxonomy" id="262757"/>
    <lineage>
        <taxon>Eukaryota</taxon>
        <taxon>Viridiplantae</taxon>
        <taxon>Streptophyta</taxon>
        <taxon>Embryophyta</taxon>
        <taxon>Tracheophyta</taxon>
        <taxon>Spermatophyta</taxon>
        <taxon>Magnoliopsida</taxon>
        <taxon>eudicotyledons</taxon>
        <taxon>Gunneridae</taxon>
        <taxon>Pentapetalae</taxon>
        <taxon>rosids</taxon>
        <taxon>fabids</taxon>
        <taxon>Fagales</taxon>
        <taxon>Myricaceae</taxon>
        <taxon>Morella</taxon>
    </lineage>
</organism>
<gene>
    <name evidence="12" type="ORF">CJ030_MR1G006919</name>
</gene>